<dbReference type="Proteomes" id="UP001551658">
    <property type="component" value="Unassembled WGS sequence"/>
</dbReference>
<dbReference type="SUPFAM" id="SSF48179">
    <property type="entry name" value="6-phosphogluconate dehydrogenase C-terminal domain-like"/>
    <property type="match status" value="1"/>
</dbReference>
<dbReference type="PROSITE" id="PS51176">
    <property type="entry name" value="PDH_ADH"/>
    <property type="match status" value="1"/>
</dbReference>
<evidence type="ECO:0000313" key="5">
    <source>
        <dbReference type="EMBL" id="MEV0364441.1"/>
    </source>
</evidence>
<comment type="similarity">
    <text evidence="1">Belongs to the prephenate/arogenate dehydrogenase family.</text>
</comment>
<dbReference type="PANTHER" id="PTHR21363:SF0">
    <property type="entry name" value="PREPHENATE DEHYDROGENASE [NADP(+)]"/>
    <property type="match status" value="1"/>
</dbReference>
<dbReference type="Pfam" id="PF20463">
    <property type="entry name" value="PDH_C"/>
    <property type="match status" value="1"/>
</dbReference>
<proteinExistence type="inferred from homology"/>
<evidence type="ECO:0000256" key="1">
    <source>
        <dbReference type="ARBA" id="ARBA00007964"/>
    </source>
</evidence>
<dbReference type="Gene3D" id="1.10.3660.10">
    <property type="entry name" value="6-phosphogluconate dehydrogenase C-terminal like domain"/>
    <property type="match status" value="1"/>
</dbReference>
<organism evidence="5 6">
    <name type="scientific">Nocardia fusca</name>
    <dbReference type="NCBI Taxonomy" id="941183"/>
    <lineage>
        <taxon>Bacteria</taxon>
        <taxon>Bacillati</taxon>
        <taxon>Actinomycetota</taxon>
        <taxon>Actinomycetes</taxon>
        <taxon>Mycobacteriales</taxon>
        <taxon>Nocardiaceae</taxon>
        <taxon>Nocardia</taxon>
    </lineage>
</organism>
<dbReference type="InterPro" id="IPR046826">
    <property type="entry name" value="PDH_N"/>
</dbReference>
<reference evidence="5 6" key="1">
    <citation type="submission" date="2024-06" db="EMBL/GenBank/DDBJ databases">
        <title>The Natural Products Discovery Center: Release of the First 8490 Sequenced Strains for Exploring Actinobacteria Biosynthetic Diversity.</title>
        <authorList>
            <person name="Kalkreuter E."/>
            <person name="Kautsar S.A."/>
            <person name="Yang D."/>
            <person name="Bader C.D."/>
            <person name="Teijaro C.N."/>
            <person name="Fluegel L."/>
            <person name="Davis C.M."/>
            <person name="Simpson J.R."/>
            <person name="Lauterbach L."/>
            <person name="Steele A.D."/>
            <person name="Gui C."/>
            <person name="Meng S."/>
            <person name="Li G."/>
            <person name="Viehrig K."/>
            <person name="Ye F."/>
            <person name="Su P."/>
            <person name="Kiefer A.F."/>
            <person name="Nichols A."/>
            <person name="Cepeda A.J."/>
            <person name="Yan W."/>
            <person name="Fan B."/>
            <person name="Jiang Y."/>
            <person name="Adhikari A."/>
            <person name="Zheng C.-J."/>
            <person name="Schuster L."/>
            <person name="Cowan T.M."/>
            <person name="Smanski M.J."/>
            <person name="Chevrette M.G."/>
            <person name="De Carvalho L.P.S."/>
            <person name="Shen B."/>
        </authorList>
    </citation>
    <scope>NUCLEOTIDE SEQUENCE [LARGE SCALE GENOMIC DNA]</scope>
    <source>
        <strain evidence="5 6">NPDC050671</strain>
    </source>
</reference>
<evidence type="ECO:0000259" key="4">
    <source>
        <dbReference type="PROSITE" id="PS51176"/>
    </source>
</evidence>
<dbReference type="NCBIfam" id="NF005108">
    <property type="entry name" value="PRK06545.1-6"/>
    <property type="match status" value="1"/>
</dbReference>
<dbReference type="InterPro" id="IPR003099">
    <property type="entry name" value="Prephen_DH"/>
</dbReference>
<evidence type="ECO:0000256" key="3">
    <source>
        <dbReference type="SAM" id="MobiDB-lite"/>
    </source>
</evidence>
<dbReference type="SUPFAM" id="SSF51735">
    <property type="entry name" value="NAD(P)-binding Rossmann-fold domains"/>
    <property type="match status" value="1"/>
</dbReference>
<dbReference type="Gene3D" id="3.40.50.720">
    <property type="entry name" value="NAD(P)-binding Rossmann-like Domain"/>
    <property type="match status" value="1"/>
</dbReference>
<accession>A0ABV3F9Q1</accession>
<gene>
    <name evidence="5" type="ORF">AB0H72_17255</name>
</gene>
<dbReference type="EMBL" id="JBFAIH010000009">
    <property type="protein sequence ID" value="MEV0364441.1"/>
    <property type="molecule type" value="Genomic_DNA"/>
</dbReference>
<dbReference type="GO" id="GO:0008977">
    <property type="term" value="F:prephenate dehydrogenase (NAD+) activity"/>
    <property type="evidence" value="ECO:0007669"/>
    <property type="project" value="UniProtKB-EC"/>
</dbReference>
<dbReference type="Pfam" id="PF02153">
    <property type="entry name" value="PDH_N"/>
    <property type="match status" value="1"/>
</dbReference>
<evidence type="ECO:0000313" key="6">
    <source>
        <dbReference type="Proteomes" id="UP001551658"/>
    </source>
</evidence>
<dbReference type="InterPro" id="IPR036291">
    <property type="entry name" value="NAD(P)-bd_dom_sf"/>
</dbReference>
<dbReference type="InterPro" id="IPR008927">
    <property type="entry name" value="6-PGluconate_DH-like_C_sf"/>
</dbReference>
<dbReference type="InterPro" id="IPR050812">
    <property type="entry name" value="Preph/Arog_dehydrog"/>
</dbReference>
<dbReference type="PANTHER" id="PTHR21363">
    <property type="entry name" value="PREPHENATE DEHYDROGENASE"/>
    <property type="match status" value="1"/>
</dbReference>
<dbReference type="InterPro" id="IPR046825">
    <property type="entry name" value="PDH_C"/>
</dbReference>
<keyword evidence="6" id="KW-1185">Reference proteome</keyword>
<keyword evidence="2 5" id="KW-0560">Oxidoreductase</keyword>
<feature type="region of interest" description="Disordered" evidence="3">
    <location>
        <begin position="315"/>
        <end position="344"/>
    </location>
</feature>
<dbReference type="RefSeq" id="WP_357979544.1">
    <property type="nucleotide sequence ID" value="NZ_JBFAIH010000009.1"/>
</dbReference>
<sequence>MTADDHTALCVLGTGLIGGSLLRAATAAGRTCWGYNRSAPGVAAARTSGFDVSDDLAAVLRRAAEADALIVVAVPMPAVHAMLDAIAEYAPGCALTDVVSVKAPVAAAVRRYGLDARYVGGHPMAGTAESGWQATDAELFRGAAWAVGVDPGTDADVWTRVTRLALDCGAVAVPVTASEHDRAVARISHLPHVLAEALAVAGARGGDLALGLAAGSFRDGTRVAGTAPDLVRAICEPNSEALLAVLDETLTALGEARESLSAQTSLADLTAAGHAARQRYETAERWEITDVFPGAAGWLEKLQEAGRAGGVLTHLPVAPAGDRPVLRPARPGPGSPRRNRRDQR</sequence>
<name>A0ABV3F9Q1_9NOCA</name>
<evidence type="ECO:0000256" key="2">
    <source>
        <dbReference type="ARBA" id="ARBA00023002"/>
    </source>
</evidence>
<feature type="domain" description="Prephenate/arogenate dehydrogenase" evidence="4">
    <location>
        <begin position="7"/>
        <end position="290"/>
    </location>
</feature>
<dbReference type="EC" id="1.3.1.12" evidence="5"/>
<protein>
    <submittedName>
        <fullName evidence="5">Prephenate dehydrogenase</fullName>
        <ecNumber evidence="5">1.3.1.12</ecNumber>
    </submittedName>
</protein>
<comment type="caution">
    <text evidence="5">The sequence shown here is derived from an EMBL/GenBank/DDBJ whole genome shotgun (WGS) entry which is preliminary data.</text>
</comment>